<protein>
    <submittedName>
        <fullName evidence="1">HAD hydrolase-like protein</fullName>
    </submittedName>
</protein>
<dbReference type="SUPFAM" id="SSF56784">
    <property type="entry name" value="HAD-like"/>
    <property type="match status" value="1"/>
</dbReference>
<gene>
    <name evidence="1" type="ORF">H8S18_05885</name>
</gene>
<comment type="caution">
    <text evidence="1">The sequence shown here is derived from an EMBL/GenBank/DDBJ whole genome shotgun (WGS) entry which is preliminary data.</text>
</comment>
<dbReference type="InterPro" id="IPR006357">
    <property type="entry name" value="HAD-SF_hydro_IIA"/>
</dbReference>
<sequence>MNNTLIENADKAVVLLREAGYRVAFLTNNSGKSRTSVCMKLNKLGICCDEGEVYTSVDSAIRYIKQKQLDKTGVFYVGSEEMRERLHEADIQTAPPDTCSCILVGFKKDVTYDDAAQAIIALRRNVPFLICNRDPYFPDVNDNLMPGCGYTVGAIEGCYTRKADVNAGKPEPRILDVVCDAYHVTRDELVLVGDLYHADIKLAKKAGVPAIYVGKEIIDEKGQFIVEDSLYHFVHRYF</sequence>
<dbReference type="Proteomes" id="UP000606889">
    <property type="component" value="Unassembled WGS sequence"/>
</dbReference>
<proteinExistence type="predicted"/>
<name>A0ABR7EFP1_9FIRM</name>
<dbReference type="InterPro" id="IPR023214">
    <property type="entry name" value="HAD_sf"/>
</dbReference>
<reference evidence="1 2" key="1">
    <citation type="submission" date="2020-08" db="EMBL/GenBank/DDBJ databases">
        <title>Genome public.</title>
        <authorList>
            <person name="Liu C."/>
            <person name="Sun Q."/>
        </authorList>
    </citation>
    <scope>NUCLEOTIDE SEQUENCE [LARGE SCALE GENOMIC DNA]</scope>
    <source>
        <strain evidence="1 2">NSJ-35</strain>
    </source>
</reference>
<dbReference type="InterPro" id="IPR036412">
    <property type="entry name" value="HAD-like_sf"/>
</dbReference>
<keyword evidence="2" id="KW-1185">Reference proteome</keyword>
<dbReference type="Gene3D" id="3.40.50.1000">
    <property type="entry name" value="HAD superfamily/HAD-like"/>
    <property type="match status" value="2"/>
</dbReference>
<accession>A0ABR7EFP1</accession>
<organism evidence="1 2">
    <name type="scientific">Christensenella tenuis</name>
    <dbReference type="NCBI Taxonomy" id="2763033"/>
    <lineage>
        <taxon>Bacteria</taxon>
        <taxon>Bacillati</taxon>
        <taxon>Bacillota</taxon>
        <taxon>Clostridia</taxon>
        <taxon>Christensenellales</taxon>
        <taxon>Christensenellaceae</taxon>
        <taxon>Christensenella</taxon>
    </lineage>
</organism>
<dbReference type="EMBL" id="JACOON010000002">
    <property type="protein sequence ID" value="MBC5647859.1"/>
    <property type="molecule type" value="Genomic_DNA"/>
</dbReference>
<dbReference type="Pfam" id="PF13344">
    <property type="entry name" value="Hydrolase_6"/>
    <property type="match status" value="1"/>
</dbReference>
<dbReference type="Pfam" id="PF13242">
    <property type="entry name" value="Hydrolase_like"/>
    <property type="match status" value="1"/>
</dbReference>
<dbReference type="PANTHER" id="PTHR19288">
    <property type="entry name" value="4-NITROPHENYLPHOSPHATASE-RELATED"/>
    <property type="match status" value="1"/>
</dbReference>
<evidence type="ECO:0000313" key="2">
    <source>
        <dbReference type="Proteomes" id="UP000606889"/>
    </source>
</evidence>
<evidence type="ECO:0000313" key="1">
    <source>
        <dbReference type="EMBL" id="MBC5647859.1"/>
    </source>
</evidence>
<dbReference type="PANTHER" id="PTHR19288:SF46">
    <property type="entry name" value="HALOACID DEHALOGENASE-LIKE HYDROLASE DOMAIN-CONTAINING PROTEIN 2"/>
    <property type="match status" value="1"/>
</dbReference>